<feature type="domain" description="Histidine kinase" evidence="4">
    <location>
        <begin position="222"/>
        <end position="318"/>
    </location>
</feature>
<evidence type="ECO:0000256" key="2">
    <source>
        <dbReference type="ARBA" id="ARBA00012438"/>
    </source>
</evidence>
<dbReference type="Gene3D" id="3.30.565.10">
    <property type="entry name" value="Histidine kinase-like ATPase, C-terminal domain"/>
    <property type="match status" value="1"/>
</dbReference>
<evidence type="ECO:0000313" key="6">
    <source>
        <dbReference type="Proteomes" id="UP001596091"/>
    </source>
</evidence>
<dbReference type="InterPro" id="IPR005467">
    <property type="entry name" value="His_kinase_dom"/>
</dbReference>
<dbReference type="PANTHER" id="PTHR34220:SF7">
    <property type="entry name" value="SENSOR HISTIDINE KINASE YPDA"/>
    <property type="match status" value="1"/>
</dbReference>
<evidence type="ECO:0000256" key="1">
    <source>
        <dbReference type="ARBA" id="ARBA00000085"/>
    </source>
</evidence>
<keyword evidence="5" id="KW-0808">Transferase</keyword>
<gene>
    <name evidence="5" type="ORF">ACFPT7_12775</name>
</gene>
<dbReference type="InterPro" id="IPR050640">
    <property type="entry name" value="Bact_2-comp_sensor_kinase"/>
</dbReference>
<feature type="transmembrane region" description="Helical" evidence="3">
    <location>
        <begin position="6"/>
        <end position="24"/>
    </location>
</feature>
<dbReference type="EC" id="2.7.13.3" evidence="2"/>
<sequence>MLLGSLAQWWSWGLITPIIFWVDAHLPFKENQLGRRIAAQLLPSLALTVLYIYVFAAVLGLLGLAPWSMLAGTRLLANAFRGSIFWGWLVYWLIFGARQTFRYYQRYLASELQLERLERSFSQARLNALRMQLDPHFLFNALNTISSQVERDPRLARSMIEHLGDLLRLSLEARGRQEVPLAEEMAFLDHYIAIQKIRFGSSLGIETYIDPEVKYALVPCFIVQPLVENAIRHGISCRASGGSVRVTAQRRDEYIEIRVTDNGVGLPPGWMLESSTGLGLSVTRERIAGLHPNGNSRFAVRRRSGGGTEVEISLPLRLAGVIDDDRAAN</sequence>
<dbReference type="PANTHER" id="PTHR34220">
    <property type="entry name" value="SENSOR HISTIDINE KINASE YPDA"/>
    <property type="match status" value="1"/>
</dbReference>
<keyword evidence="3" id="KW-0812">Transmembrane</keyword>
<dbReference type="Pfam" id="PF02518">
    <property type="entry name" value="HATPase_c"/>
    <property type="match status" value="1"/>
</dbReference>
<dbReference type="Proteomes" id="UP001596091">
    <property type="component" value="Unassembled WGS sequence"/>
</dbReference>
<protein>
    <recommendedName>
        <fullName evidence="2">histidine kinase</fullName>
        <ecNumber evidence="2">2.7.13.3</ecNumber>
    </recommendedName>
</protein>
<dbReference type="SUPFAM" id="SSF55874">
    <property type="entry name" value="ATPase domain of HSP90 chaperone/DNA topoisomerase II/histidine kinase"/>
    <property type="match status" value="1"/>
</dbReference>
<dbReference type="RefSeq" id="WP_263339681.1">
    <property type="nucleotide sequence ID" value="NZ_JAGSYH010000005.1"/>
</dbReference>
<dbReference type="GO" id="GO:0004673">
    <property type="term" value="F:protein histidine kinase activity"/>
    <property type="evidence" value="ECO:0007669"/>
    <property type="project" value="UniProtKB-EC"/>
</dbReference>
<dbReference type="InterPro" id="IPR036890">
    <property type="entry name" value="HATPase_C_sf"/>
</dbReference>
<keyword evidence="6" id="KW-1185">Reference proteome</keyword>
<accession>A0ABW1EIS9</accession>
<name>A0ABW1EIS9_9BACT</name>
<feature type="transmembrane region" description="Helical" evidence="3">
    <location>
        <begin position="79"/>
        <end position="97"/>
    </location>
</feature>
<comment type="catalytic activity">
    <reaction evidence="1">
        <text>ATP + protein L-histidine = ADP + protein N-phospho-L-histidine.</text>
        <dbReference type="EC" id="2.7.13.3"/>
    </reaction>
</comment>
<feature type="transmembrane region" description="Helical" evidence="3">
    <location>
        <begin position="45"/>
        <end position="67"/>
    </location>
</feature>
<proteinExistence type="predicted"/>
<organism evidence="5 6">
    <name type="scientific">Acidicapsa dinghuensis</name>
    <dbReference type="NCBI Taxonomy" id="2218256"/>
    <lineage>
        <taxon>Bacteria</taxon>
        <taxon>Pseudomonadati</taxon>
        <taxon>Acidobacteriota</taxon>
        <taxon>Terriglobia</taxon>
        <taxon>Terriglobales</taxon>
        <taxon>Acidobacteriaceae</taxon>
        <taxon>Acidicapsa</taxon>
    </lineage>
</organism>
<evidence type="ECO:0000256" key="3">
    <source>
        <dbReference type="SAM" id="Phobius"/>
    </source>
</evidence>
<reference evidence="6" key="1">
    <citation type="journal article" date="2019" name="Int. J. Syst. Evol. Microbiol.">
        <title>The Global Catalogue of Microorganisms (GCM) 10K type strain sequencing project: providing services to taxonomists for standard genome sequencing and annotation.</title>
        <authorList>
            <consortium name="The Broad Institute Genomics Platform"/>
            <consortium name="The Broad Institute Genome Sequencing Center for Infectious Disease"/>
            <person name="Wu L."/>
            <person name="Ma J."/>
        </authorList>
    </citation>
    <scope>NUCLEOTIDE SEQUENCE [LARGE SCALE GENOMIC DNA]</scope>
    <source>
        <strain evidence="6">JCM 4087</strain>
    </source>
</reference>
<dbReference type="Pfam" id="PF06580">
    <property type="entry name" value="His_kinase"/>
    <property type="match status" value="1"/>
</dbReference>
<dbReference type="SMART" id="SM00387">
    <property type="entry name" value="HATPase_c"/>
    <property type="match status" value="1"/>
</dbReference>
<keyword evidence="5" id="KW-0418">Kinase</keyword>
<dbReference type="InterPro" id="IPR010559">
    <property type="entry name" value="Sig_transdc_His_kin_internal"/>
</dbReference>
<dbReference type="PROSITE" id="PS50109">
    <property type="entry name" value="HIS_KIN"/>
    <property type="match status" value="1"/>
</dbReference>
<dbReference type="InterPro" id="IPR004358">
    <property type="entry name" value="Sig_transdc_His_kin-like_C"/>
</dbReference>
<dbReference type="InterPro" id="IPR003594">
    <property type="entry name" value="HATPase_dom"/>
</dbReference>
<keyword evidence="3" id="KW-0472">Membrane</keyword>
<comment type="caution">
    <text evidence="5">The sequence shown here is derived from an EMBL/GenBank/DDBJ whole genome shotgun (WGS) entry which is preliminary data.</text>
</comment>
<dbReference type="EMBL" id="JBHSPH010000003">
    <property type="protein sequence ID" value="MFC5863172.1"/>
    <property type="molecule type" value="Genomic_DNA"/>
</dbReference>
<dbReference type="PRINTS" id="PR00344">
    <property type="entry name" value="BCTRLSENSOR"/>
</dbReference>
<evidence type="ECO:0000259" key="4">
    <source>
        <dbReference type="PROSITE" id="PS50109"/>
    </source>
</evidence>
<keyword evidence="3" id="KW-1133">Transmembrane helix</keyword>
<evidence type="ECO:0000313" key="5">
    <source>
        <dbReference type="EMBL" id="MFC5863172.1"/>
    </source>
</evidence>